<dbReference type="Proteomes" id="UP000482084">
    <property type="component" value="Unassembled WGS sequence"/>
</dbReference>
<comment type="caution">
    <text evidence="5">The sequence shown here is derived from an EMBL/GenBank/DDBJ whole genome shotgun (WGS) entry which is preliminary data.</text>
</comment>
<evidence type="ECO:0000256" key="3">
    <source>
        <dbReference type="SAM" id="SignalP"/>
    </source>
</evidence>
<feature type="region of interest" description="Disordered" evidence="2">
    <location>
        <begin position="365"/>
        <end position="400"/>
    </location>
</feature>
<dbReference type="GO" id="GO:0006508">
    <property type="term" value="P:proteolysis"/>
    <property type="evidence" value="ECO:0007669"/>
    <property type="project" value="UniProtKB-KW"/>
</dbReference>
<dbReference type="Gene3D" id="2.60.40.4270">
    <property type="entry name" value="Listeria-Bacteroides repeat domain"/>
    <property type="match status" value="1"/>
</dbReference>
<dbReference type="Gene3D" id="3.80.10.10">
    <property type="entry name" value="Ribonuclease Inhibitor"/>
    <property type="match status" value="1"/>
</dbReference>
<reference evidence="5 8" key="2">
    <citation type="submission" date="2019-10" db="EMBL/GenBank/DDBJ databases">
        <title>Characterization of the phylogenetic diversity of two novel species belonging to the genus Bifidobacterium: Bifidobacterium cebidarum sp. nov. and Bifidobacterium leontopitheci sp. nov.</title>
        <authorList>
            <person name="Lugli G.A."/>
            <person name="Duranti S."/>
            <person name="Milani C."/>
            <person name="Turroni F."/>
            <person name="Ventura M."/>
        </authorList>
    </citation>
    <scope>NUCLEOTIDE SEQUENCE [LARGE SCALE GENOMIC DNA]</scope>
    <source>
        <strain evidence="5 8">DSM 100688</strain>
    </source>
</reference>
<sequence>MRTISRYLGIAAVIAMLTAPAQAMAADAGTPIDVTTFPDPVLRAYVQQHADLNHDNALSAIEADLFVDIQLAKTPSDPDSVKVHNAKGIEYFPNLRNLNLYSNNLSSIDLSHNPKLQSVSLCNSHNLTKVDLSHNPDLWFFAANMAGLTSLDVSHNPKLQTLNVAGNHLSSLDLSPYANITSSWIDYNPLLALKAGSGITFTNDQNKDRQPVQGWDPYERGYELSYPKSGSVDMRTLVPWFDATKVSDVKGATLSGTTLKDLTSTVTYTYAIGNGQVLHAKIDVTNIPAVVTYDGNGATGGSTAAQKLDQYMPYFNVAQNGFTRGGYTFVNWNTAKDGNGTAYEPGDMAGANGSMTLYAQWKKVEQNTSKPSAPDTGKPDNSGNDSDTGKPGNSGGNSESAVISFRDVNSKTPHVSDIKWLATEGISTGWKEQDGTYTFRGMNAVVRQDMAAFLYRLAGSPTFDASKAKNPFRDVTSKTPHYKEILWLASTGVTTGWTEKDGSKTFRGMNAVKRQDMAAFLHRLANHMKLKPALGKSVSFKDVNVLTPHAADIAWLARTGVTTGWTEKDGSKTFRGTNSVVRQDMAAFLHRLAELGKGGSDNTDATPSDVYYKNCAEVKAAGKAPLHRGQPGYRPGLDRDGDGVACE</sequence>
<dbReference type="InterPro" id="IPR001611">
    <property type="entry name" value="Leu-rich_rpt"/>
</dbReference>
<comment type="subcellular location">
    <subcellularLocation>
        <location evidence="1">Cell envelope</location>
    </subcellularLocation>
</comment>
<dbReference type="Pfam" id="PF05901">
    <property type="entry name" value="Excalibur"/>
    <property type="match status" value="1"/>
</dbReference>
<dbReference type="Proteomes" id="UP000469943">
    <property type="component" value="Unassembled WGS sequence"/>
</dbReference>
<keyword evidence="8" id="KW-1185">Reference proteome</keyword>
<dbReference type="OrthoDB" id="287365at2"/>
<gene>
    <name evidence="5" type="ORF">DSM100688_0615</name>
    <name evidence="6" type="ORF">GFD24_06255</name>
</gene>
<protein>
    <submittedName>
        <fullName evidence="5">Serine protease, subtilase family</fullName>
    </submittedName>
</protein>
<keyword evidence="5" id="KW-0645">Protease</keyword>
<keyword evidence="5" id="KW-0378">Hydrolase</keyword>
<feature type="domain" description="SLH" evidence="4">
    <location>
        <begin position="401"/>
        <end position="467"/>
    </location>
</feature>
<feature type="domain" description="SLH" evidence="4">
    <location>
        <begin position="536"/>
        <end position="603"/>
    </location>
</feature>
<feature type="region of interest" description="Disordered" evidence="2">
    <location>
        <begin position="623"/>
        <end position="647"/>
    </location>
</feature>
<dbReference type="AlphaFoldDB" id="A0A6L4X110"/>
<feature type="compositionally biased region" description="Basic and acidic residues" evidence="2">
    <location>
        <begin position="636"/>
        <end position="647"/>
    </location>
</feature>
<feature type="domain" description="SLH" evidence="4">
    <location>
        <begin position="468"/>
        <end position="535"/>
    </location>
</feature>
<dbReference type="InterPro" id="IPR032675">
    <property type="entry name" value="LRR_dom_sf"/>
</dbReference>
<organism evidence="5 8">
    <name type="scientific">Bifidobacterium ramosum</name>
    <dbReference type="NCBI Taxonomy" id="1798158"/>
    <lineage>
        <taxon>Bacteria</taxon>
        <taxon>Bacillati</taxon>
        <taxon>Actinomycetota</taxon>
        <taxon>Actinomycetes</taxon>
        <taxon>Bifidobacteriales</taxon>
        <taxon>Bifidobacteriaceae</taxon>
        <taxon>Bifidobacterium</taxon>
    </lineage>
</organism>
<proteinExistence type="predicted"/>
<dbReference type="GO" id="GO:0030313">
    <property type="term" value="C:cell envelope"/>
    <property type="evidence" value="ECO:0007669"/>
    <property type="project" value="UniProtKB-SubCell"/>
</dbReference>
<feature type="signal peptide" evidence="3">
    <location>
        <begin position="1"/>
        <end position="25"/>
    </location>
</feature>
<dbReference type="GO" id="GO:0008233">
    <property type="term" value="F:peptidase activity"/>
    <property type="evidence" value="ECO:0007669"/>
    <property type="project" value="UniProtKB-KW"/>
</dbReference>
<dbReference type="PROSITE" id="PS51272">
    <property type="entry name" value="SLH"/>
    <property type="match status" value="3"/>
</dbReference>
<reference evidence="6 7" key="1">
    <citation type="submission" date="2019-10" db="EMBL/GenBank/DDBJ databases">
        <title>Bifidobacterium from non-human primates.</title>
        <authorList>
            <person name="Modesto M."/>
        </authorList>
    </citation>
    <scope>NUCLEOTIDE SEQUENCE [LARGE SCALE GENOMIC DNA]</scope>
    <source>
        <strain evidence="6 7">TREM</strain>
    </source>
</reference>
<dbReference type="SUPFAM" id="SSF52058">
    <property type="entry name" value="L domain-like"/>
    <property type="match status" value="1"/>
</dbReference>
<dbReference type="InterPro" id="IPR001119">
    <property type="entry name" value="SLH_dom"/>
</dbReference>
<evidence type="ECO:0000256" key="1">
    <source>
        <dbReference type="ARBA" id="ARBA00004196"/>
    </source>
</evidence>
<evidence type="ECO:0000313" key="5">
    <source>
        <dbReference type="EMBL" id="KAB8288613.1"/>
    </source>
</evidence>
<accession>A0A6L4X110</accession>
<name>A0A6L4X110_9BIFI</name>
<evidence type="ECO:0000259" key="4">
    <source>
        <dbReference type="PROSITE" id="PS51272"/>
    </source>
</evidence>
<dbReference type="SMART" id="SM00894">
    <property type="entry name" value="Excalibur"/>
    <property type="match status" value="1"/>
</dbReference>
<dbReference type="InterPro" id="IPR008613">
    <property type="entry name" value="Excalibur_Ca-bd_domain"/>
</dbReference>
<keyword evidence="3" id="KW-0732">Signal</keyword>
<evidence type="ECO:0000256" key="2">
    <source>
        <dbReference type="SAM" id="MobiDB-lite"/>
    </source>
</evidence>
<dbReference type="EMBL" id="WHZX01000003">
    <property type="protein sequence ID" value="NEG71816.1"/>
    <property type="molecule type" value="Genomic_DNA"/>
</dbReference>
<evidence type="ECO:0000313" key="6">
    <source>
        <dbReference type="EMBL" id="NEG71816.1"/>
    </source>
</evidence>
<dbReference type="RefSeq" id="WP_152357717.1">
    <property type="nucleotide sequence ID" value="NZ_WBSM01000002.1"/>
</dbReference>
<dbReference type="Pfam" id="PF00395">
    <property type="entry name" value="SLH"/>
    <property type="match status" value="1"/>
</dbReference>
<feature type="chain" id="PRO_5036388845" evidence="3">
    <location>
        <begin position="26"/>
        <end position="647"/>
    </location>
</feature>
<evidence type="ECO:0000313" key="7">
    <source>
        <dbReference type="Proteomes" id="UP000469943"/>
    </source>
</evidence>
<dbReference type="EMBL" id="WBSM01000002">
    <property type="protein sequence ID" value="KAB8288613.1"/>
    <property type="molecule type" value="Genomic_DNA"/>
</dbReference>
<dbReference type="PROSITE" id="PS51450">
    <property type="entry name" value="LRR"/>
    <property type="match status" value="1"/>
</dbReference>
<dbReference type="InterPro" id="IPR042229">
    <property type="entry name" value="Listeria/Bacterioides_rpt_sf"/>
</dbReference>
<evidence type="ECO:0000313" key="8">
    <source>
        <dbReference type="Proteomes" id="UP000482084"/>
    </source>
</evidence>
<dbReference type="Pfam" id="PF09479">
    <property type="entry name" value="Flg_new"/>
    <property type="match status" value="1"/>
</dbReference>
<dbReference type="InterPro" id="IPR013378">
    <property type="entry name" value="InlB-like_B-rpt"/>
</dbReference>